<dbReference type="EMBL" id="CP104008">
    <property type="protein sequence ID" value="WFQ92671.1"/>
    <property type="molecule type" value="Genomic_DNA"/>
</dbReference>
<protein>
    <submittedName>
        <fullName evidence="1">Uncharacterized protein</fullName>
    </submittedName>
</protein>
<organism evidence="1 2">
    <name type="scientific">Mycoplasma feriruminatoris</name>
    <dbReference type="NCBI Taxonomy" id="1179777"/>
    <lineage>
        <taxon>Bacteria</taxon>
        <taxon>Bacillati</taxon>
        <taxon>Mycoplasmatota</taxon>
        <taxon>Mollicutes</taxon>
        <taxon>Mycoplasmataceae</taxon>
        <taxon>Mycoplasma</taxon>
    </lineage>
</organism>
<gene>
    <name evidence="1" type="ORF">MFERI14822_00460</name>
</gene>
<dbReference type="Proteomes" id="UP001178743">
    <property type="component" value="Chromosome"/>
</dbReference>
<dbReference type="AlphaFoldDB" id="A0AAX3TEY9"/>
<reference evidence="1" key="1">
    <citation type="submission" date="2022-06" db="EMBL/GenBank/DDBJ databases">
        <title>Comparative genomic analysis of Mycoplasma feriruminatoris and the Mycoplasma mycoides cluster.</title>
        <authorList>
            <person name="Baby V."/>
            <person name="Ambroset C."/>
            <person name="Gaurivaud P."/>
            <person name="Boury C."/>
            <person name="Guichoux E."/>
            <person name="Lartigue C."/>
            <person name="Tardy F."/>
            <person name="Sirand-Pugnet P."/>
        </authorList>
    </citation>
    <scope>NUCLEOTIDE SEQUENCE</scope>
    <source>
        <strain evidence="1">L14822</strain>
    </source>
</reference>
<dbReference type="RefSeq" id="WP_278307736.1">
    <property type="nucleotide sequence ID" value="NZ_CP104008.1"/>
</dbReference>
<proteinExistence type="predicted"/>
<sequence length="182" mass="22096">MSDIQIAKVYEKRYKEFSFPIAKDKNGNLIDNHGHNRPYVIFFSHNKVFYLSAKTILNNNRKSTSADKTNVIFKKDLYGKDREIAVNCSVINIMDRELFESLYIKDNILNNFQTDIEHYNIIMKELFDVFDEIKYFEVDYIENGKVSWKKKMKVWRIKKNVKWWLKDIIGFYKMKKYLLKWF</sequence>
<evidence type="ECO:0000313" key="1">
    <source>
        <dbReference type="EMBL" id="WFQ92671.1"/>
    </source>
</evidence>
<name>A0AAX3TEY9_9MOLU</name>
<accession>A0AAX3TEY9</accession>
<evidence type="ECO:0000313" key="2">
    <source>
        <dbReference type="Proteomes" id="UP001178743"/>
    </source>
</evidence>
<dbReference type="NCBIfam" id="NF045891">
    <property type="entry name" value="ICE_Mbov_0400"/>
    <property type="match status" value="1"/>
</dbReference>